<feature type="compositionally biased region" description="Low complexity" evidence="1">
    <location>
        <begin position="10"/>
        <end position="19"/>
    </location>
</feature>
<feature type="compositionally biased region" description="Pro residues" evidence="1">
    <location>
        <begin position="578"/>
        <end position="592"/>
    </location>
</feature>
<evidence type="ECO:0000313" key="3">
    <source>
        <dbReference type="Proteomes" id="UP001141552"/>
    </source>
</evidence>
<dbReference type="EMBL" id="JAKUCV010002651">
    <property type="protein sequence ID" value="KAJ4841878.1"/>
    <property type="molecule type" value="Genomic_DNA"/>
</dbReference>
<accession>A0A9Q0G1I6</accession>
<comment type="caution">
    <text evidence="2">The sequence shown here is derived from an EMBL/GenBank/DDBJ whole genome shotgun (WGS) entry which is preliminary data.</text>
</comment>
<reference evidence="2" key="1">
    <citation type="submission" date="2022-02" db="EMBL/GenBank/DDBJ databases">
        <authorList>
            <person name="Henning P.M."/>
            <person name="McCubbin A.G."/>
            <person name="Shore J.S."/>
        </authorList>
    </citation>
    <scope>NUCLEOTIDE SEQUENCE</scope>
    <source>
        <strain evidence="2">F60SS</strain>
        <tissue evidence="2">Leaves</tissue>
    </source>
</reference>
<reference evidence="2" key="2">
    <citation type="journal article" date="2023" name="Plants (Basel)">
        <title>Annotation of the Turnera subulata (Passifloraceae) Draft Genome Reveals the S-Locus Evolved after the Divergence of Turneroideae from Passifloroideae in a Stepwise Manner.</title>
        <authorList>
            <person name="Henning P.M."/>
            <person name="Roalson E.H."/>
            <person name="Mir W."/>
            <person name="McCubbin A.G."/>
            <person name="Shore J.S."/>
        </authorList>
    </citation>
    <scope>NUCLEOTIDE SEQUENCE</scope>
    <source>
        <strain evidence="2">F60SS</strain>
    </source>
</reference>
<dbReference type="OrthoDB" id="1882251at2759"/>
<gene>
    <name evidence="2" type="ORF">Tsubulata_015439</name>
</gene>
<feature type="region of interest" description="Disordered" evidence="1">
    <location>
        <begin position="572"/>
        <end position="599"/>
    </location>
</feature>
<name>A0A9Q0G1I6_9ROSI</name>
<organism evidence="2 3">
    <name type="scientific">Turnera subulata</name>
    <dbReference type="NCBI Taxonomy" id="218843"/>
    <lineage>
        <taxon>Eukaryota</taxon>
        <taxon>Viridiplantae</taxon>
        <taxon>Streptophyta</taxon>
        <taxon>Embryophyta</taxon>
        <taxon>Tracheophyta</taxon>
        <taxon>Spermatophyta</taxon>
        <taxon>Magnoliopsida</taxon>
        <taxon>eudicotyledons</taxon>
        <taxon>Gunneridae</taxon>
        <taxon>Pentapetalae</taxon>
        <taxon>rosids</taxon>
        <taxon>fabids</taxon>
        <taxon>Malpighiales</taxon>
        <taxon>Passifloraceae</taxon>
        <taxon>Turnera</taxon>
    </lineage>
</organism>
<feature type="region of interest" description="Disordered" evidence="1">
    <location>
        <begin position="1"/>
        <end position="46"/>
    </location>
</feature>
<dbReference type="AlphaFoldDB" id="A0A9Q0G1I6"/>
<proteinExistence type="predicted"/>
<evidence type="ECO:0000313" key="2">
    <source>
        <dbReference type="EMBL" id="KAJ4841878.1"/>
    </source>
</evidence>
<feature type="compositionally biased region" description="Acidic residues" evidence="1">
    <location>
        <begin position="22"/>
        <end position="31"/>
    </location>
</feature>
<sequence length="599" mass="66488">MGLAVEEDSCSSSSSSSIGRDSDDDSGDETTEVQSSRKEGPLDTMDALQEVLPIRRGISKFYNGKSKSFTSLEDASSVSSVKDFAKPESLFNRKRKNMLVHRDKNRNFPSRDNVTSLSKRPSSTFPNPAVGSASSCSRANNVSEDFHSVSSSPPCLPPLHPHAKRSPSNGVCSQMPRQNLPWRSFSLSDLQAAATTTSDVTPSLKSLVKKAPLDSWSVLLGCKLGMGLYHVRRDRNLSALFYFPKNQTISRLACLKLSKPVGRYERARLQDSSSLGIFRRAFYCNMSSSSSSLSGVSREEFFLFHSIDRELYAILVMALWRDPAESVQVMALWIWLERMGHTNVVKKILALPYILINELADEAITCLRCTATDIYAFSPDISDIPLLQGLLVKEICLKFFHDNRVAAIQGIAKVVSEVCLRAFSDIMERAVERNAAQNMIDTQARRAAVVQQSLTAPVHPPAGFGQAETFQAMITKGAEVPADDRTMFVTFSKGYLVKEWEVIEFFTRSYGDCIESVHMQEVNPNEQPLFARIVLRTLGAIQVILNGNDKVKFTINGKHVWVRKFVPKRTPKTSMPMPNFPPPGPQPPPPSPSFGSFGR</sequence>
<dbReference type="PANTHER" id="PTHR33527:SF14">
    <property type="entry name" value="OS07G0274300 PROTEIN"/>
    <property type="match status" value="1"/>
</dbReference>
<protein>
    <submittedName>
        <fullName evidence="2">Uncharacterized protein</fullName>
    </submittedName>
</protein>
<dbReference type="Proteomes" id="UP001141552">
    <property type="component" value="Unassembled WGS sequence"/>
</dbReference>
<feature type="region of interest" description="Disordered" evidence="1">
    <location>
        <begin position="104"/>
        <end position="136"/>
    </location>
</feature>
<evidence type="ECO:0000256" key="1">
    <source>
        <dbReference type="SAM" id="MobiDB-lite"/>
    </source>
</evidence>
<feature type="compositionally biased region" description="Polar residues" evidence="1">
    <location>
        <begin position="107"/>
        <end position="136"/>
    </location>
</feature>
<dbReference type="PANTHER" id="PTHR33527">
    <property type="entry name" value="OS07G0274300 PROTEIN"/>
    <property type="match status" value="1"/>
</dbReference>
<keyword evidence="3" id="KW-1185">Reference proteome</keyword>